<reference evidence="3" key="3">
    <citation type="submission" date="2023-08" db="EMBL/GenBank/DDBJ databases">
        <title>Complete genome sequence of Xanthomonas indica.</title>
        <authorList>
            <person name="Patil P.B."/>
            <person name="Rana R."/>
        </authorList>
    </citation>
    <scope>NUCLEOTIDE SEQUENCE</scope>
    <source>
        <strain evidence="3">PPL560</strain>
    </source>
</reference>
<keyword evidence="1" id="KW-1133">Transmembrane helix</keyword>
<gene>
    <name evidence="2" type="ORF">L3V74_06365</name>
    <name evidence="3" type="ORF">Q7W82_01220</name>
</gene>
<evidence type="ECO:0000313" key="4">
    <source>
        <dbReference type="Proteomes" id="UP001430647"/>
    </source>
</evidence>
<sequence length="124" mass="13558">MNWKAILAYAALLFLFHCGVGFLSGLFDLGGLVNAWTLLSFLLCATLFVHLALRVAQHHLAHACLVLVVYAAVADVVAALLPPDLGDVPTMFVILEWLQLLASTGCGLLIGWLFRRSADQRRLQ</sequence>
<feature type="transmembrane region" description="Helical" evidence="1">
    <location>
        <begin position="7"/>
        <end position="27"/>
    </location>
</feature>
<dbReference type="AlphaFoldDB" id="A0AAU8I611"/>
<dbReference type="Proteomes" id="UP001430647">
    <property type="component" value="Unassembled WGS sequence"/>
</dbReference>
<reference evidence="2" key="2">
    <citation type="submission" date="2022-01" db="EMBL/GenBank/DDBJ databases">
        <authorList>
            <person name="Rana R."/>
            <person name="Patil P.B."/>
        </authorList>
    </citation>
    <scope>NUCLEOTIDE SEQUENCE</scope>
    <source>
        <strain evidence="2">PPL560</strain>
    </source>
</reference>
<name>A0AAU8I611_9XANT</name>
<dbReference type="KEGG" id="xin:Q7W82_01220"/>
<evidence type="ECO:0000313" key="2">
    <source>
        <dbReference type="EMBL" id="MCI2261160.1"/>
    </source>
</evidence>
<feature type="transmembrane region" description="Helical" evidence="1">
    <location>
        <begin position="93"/>
        <end position="114"/>
    </location>
</feature>
<keyword evidence="1" id="KW-0472">Membrane</keyword>
<protein>
    <submittedName>
        <fullName evidence="3">Uncharacterized protein</fullName>
    </submittedName>
</protein>
<keyword evidence="1" id="KW-0812">Transmembrane</keyword>
<proteinExistence type="predicted"/>
<keyword evidence="4" id="KW-1185">Reference proteome</keyword>
<accession>A0AAU8I611</accession>
<evidence type="ECO:0000313" key="3">
    <source>
        <dbReference type="EMBL" id="XCI80815.1"/>
    </source>
</evidence>
<dbReference type="RefSeq" id="WP_242159225.1">
    <property type="nucleotide sequence ID" value="NZ_CP131914.1"/>
</dbReference>
<evidence type="ECO:0000256" key="1">
    <source>
        <dbReference type="SAM" id="Phobius"/>
    </source>
</evidence>
<dbReference type="EMBL" id="JAKJPQ010000004">
    <property type="protein sequence ID" value="MCI2261160.1"/>
    <property type="molecule type" value="Genomic_DNA"/>
</dbReference>
<reference evidence="2 4" key="1">
    <citation type="journal article" date="2022" name="Curr. Microbiol.">
        <title>Xanthomonas indica sp. nov., a Novel Member of Non-Pathogenic Xanthomonas Community from Healthy Rice Seeds.</title>
        <authorList>
            <person name="Rana R."/>
            <person name="Madhavan V.N."/>
            <person name="Saroha T."/>
            <person name="Bansal K."/>
            <person name="Kaur A."/>
            <person name="Sonti R.V."/>
            <person name="Patel H.K."/>
            <person name="Patil P.B."/>
        </authorList>
    </citation>
    <scope>NUCLEOTIDE SEQUENCE [LARGE SCALE GENOMIC DNA]</scope>
    <source>
        <strain evidence="2 4">PPL560</strain>
    </source>
</reference>
<organism evidence="3">
    <name type="scientific">Xanthomonas indica</name>
    <dbReference type="NCBI Taxonomy" id="2912242"/>
    <lineage>
        <taxon>Bacteria</taxon>
        <taxon>Pseudomonadati</taxon>
        <taxon>Pseudomonadota</taxon>
        <taxon>Gammaproteobacteria</taxon>
        <taxon>Lysobacterales</taxon>
        <taxon>Lysobacteraceae</taxon>
        <taxon>Xanthomonas</taxon>
    </lineage>
</organism>
<feature type="transmembrane region" description="Helical" evidence="1">
    <location>
        <begin position="60"/>
        <end position="81"/>
    </location>
</feature>
<dbReference type="EMBL" id="CP131914">
    <property type="protein sequence ID" value="XCI80815.1"/>
    <property type="molecule type" value="Genomic_DNA"/>
</dbReference>
<feature type="transmembrane region" description="Helical" evidence="1">
    <location>
        <begin position="33"/>
        <end position="53"/>
    </location>
</feature>